<keyword evidence="1" id="KW-1133">Transmembrane helix</keyword>
<evidence type="ECO:0000256" key="1">
    <source>
        <dbReference type="SAM" id="Phobius"/>
    </source>
</evidence>
<accession>A0A1H1KZ31</accession>
<organism evidence="3 4">
    <name type="scientific">Christiangramia echinicola</name>
    <dbReference type="NCBI Taxonomy" id="279359"/>
    <lineage>
        <taxon>Bacteria</taxon>
        <taxon>Pseudomonadati</taxon>
        <taxon>Bacteroidota</taxon>
        <taxon>Flavobacteriia</taxon>
        <taxon>Flavobacteriales</taxon>
        <taxon>Flavobacteriaceae</taxon>
        <taxon>Christiangramia</taxon>
    </lineage>
</organism>
<feature type="transmembrane region" description="Helical" evidence="1">
    <location>
        <begin position="117"/>
        <end position="135"/>
    </location>
</feature>
<feature type="domain" description="NAD(P)-binding" evidence="2">
    <location>
        <begin position="7"/>
        <end position="198"/>
    </location>
</feature>
<dbReference type="Proteomes" id="UP000198858">
    <property type="component" value="Chromosome I"/>
</dbReference>
<dbReference type="InterPro" id="IPR016040">
    <property type="entry name" value="NAD(P)-bd_dom"/>
</dbReference>
<gene>
    <name evidence="3" type="ORF">SAMN04488552_0411</name>
</gene>
<protein>
    <submittedName>
        <fullName evidence="3">NADH-flavin reductase</fullName>
    </submittedName>
</protein>
<dbReference type="PANTHER" id="PTHR15020:SF50">
    <property type="entry name" value="UPF0659 PROTEIN YMR090W"/>
    <property type="match status" value="1"/>
</dbReference>
<dbReference type="AlphaFoldDB" id="A0A1H1KZ31"/>
<dbReference type="Pfam" id="PF13460">
    <property type="entry name" value="NAD_binding_10"/>
    <property type="match status" value="1"/>
</dbReference>
<reference evidence="3 4" key="1">
    <citation type="submission" date="2016-10" db="EMBL/GenBank/DDBJ databases">
        <authorList>
            <person name="Varghese N."/>
            <person name="Submissions S."/>
        </authorList>
    </citation>
    <scope>NUCLEOTIDE SEQUENCE [LARGE SCALE GENOMIC DNA]</scope>
    <source>
        <strain evidence="3 4">Mar_2010_102</strain>
    </source>
</reference>
<keyword evidence="1" id="KW-0472">Membrane</keyword>
<evidence type="ECO:0000259" key="2">
    <source>
        <dbReference type="Pfam" id="PF13460"/>
    </source>
</evidence>
<dbReference type="RefSeq" id="WP_089661097.1">
    <property type="nucleotide sequence ID" value="NZ_LT629745.1"/>
</dbReference>
<name>A0A1H1KZ31_9FLAO</name>
<evidence type="ECO:0000313" key="3">
    <source>
        <dbReference type="EMBL" id="SDR67526.1"/>
    </source>
</evidence>
<dbReference type="PANTHER" id="PTHR15020">
    <property type="entry name" value="FLAVIN REDUCTASE-RELATED"/>
    <property type="match status" value="1"/>
</dbReference>
<dbReference type="CDD" id="cd05244">
    <property type="entry name" value="BVR-B_like_SDR_a"/>
    <property type="match status" value="1"/>
</dbReference>
<dbReference type="STRING" id="1250231.SAMN04488552_0411"/>
<dbReference type="EMBL" id="LT629745">
    <property type="protein sequence ID" value="SDR67526.1"/>
    <property type="molecule type" value="Genomic_DNA"/>
</dbReference>
<evidence type="ECO:0000313" key="4">
    <source>
        <dbReference type="Proteomes" id="UP000198858"/>
    </source>
</evidence>
<keyword evidence="4" id="KW-1185">Reference proteome</keyword>
<dbReference type="Gene3D" id="3.40.50.720">
    <property type="entry name" value="NAD(P)-binding Rossmann-like Domain"/>
    <property type="match status" value="1"/>
</dbReference>
<sequence>MNILIIGGTGKTGKELIKQGLEKGYSITALVRNPLKIKIDHPNLSLKKGNVLKPENFEDVFHGQDAVLSALGHKRFIIYSNILSEGTKNIIDEMEKQKIKRFICITSLGINDSRFRLGLYYTLFTIPFILFFYFLDKSKQEKIIKKSNLDWTIVRPGQLTNGKKRTKYKHGEKVGNYILTKLISRADVAHFMLNQINDKTYVHKTPGLIY</sequence>
<proteinExistence type="predicted"/>
<dbReference type="InterPro" id="IPR036291">
    <property type="entry name" value="NAD(P)-bd_dom_sf"/>
</dbReference>
<keyword evidence="1" id="KW-0812">Transmembrane</keyword>
<dbReference type="SUPFAM" id="SSF51735">
    <property type="entry name" value="NAD(P)-binding Rossmann-fold domains"/>
    <property type="match status" value="1"/>
</dbReference>